<evidence type="ECO:0000313" key="6">
    <source>
        <dbReference type="Proteomes" id="UP000289886"/>
    </source>
</evidence>
<keyword evidence="1" id="KW-0732">Signal</keyword>
<dbReference type="Proteomes" id="UP000289886">
    <property type="component" value="Unassembled WGS sequence"/>
</dbReference>
<dbReference type="PROSITE" id="PS50092">
    <property type="entry name" value="TSP1"/>
    <property type="match status" value="1"/>
</dbReference>
<dbReference type="InterPro" id="IPR001212">
    <property type="entry name" value="Somatomedin_B_dom"/>
</dbReference>
<proteinExistence type="predicted"/>
<protein>
    <submittedName>
        <fullName evidence="5">Somatomedin-B and thrombospondin type-1 domain-containing protein</fullName>
    </submittedName>
</protein>
<evidence type="ECO:0000313" key="5">
    <source>
        <dbReference type="EMBL" id="RXM96634.1"/>
    </source>
</evidence>
<dbReference type="InterPro" id="IPR000884">
    <property type="entry name" value="TSP1_rpt"/>
</dbReference>
<dbReference type="PANTHER" id="PTHR20920">
    <property type="entry name" value="RPE-SPONDIN"/>
    <property type="match status" value="1"/>
</dbReference>
<dbReference type="Pfam" id="PF25031">
    <property type="entry name" value="SBSPON_C"/>
    <property type="match status" value="1"/>
</dbReference>
<dbReference type="Pfam" id="PF19028">
    <property type="entry name" value="TSP1_spondin"/>
    <property type="match status" value="1"/>
</dbReference>
<dbReference type="InterPro" id="IPR044004">
    <property type="entry name" value="TSP1_spondin_dom"/>
</dbReference>
<dbReference type="AlphaFoldDB" id="A0A662YIP8"/>
<evidence type="ECO:0000256" key="3">
    <source>
        <dbReference type="ARBA" id="ARBA00023180"/>
    </source>
</evidence>
<keyword evidence="3" id="KW-0325">Glycoprotein</keyword>
<dbReference type="PROSITE" id="PS00524">
    <property type="entry name" value="SMB_1"/>
    <property type="match status" value="1"/>
</dbReference>
<dbReference type="SUPFAM" id="SSF90188">
    <property type="entry name" value="Somatomedin B domain"/>
    <property type="match status" value="1"/>
</dbReference>
<dbReference type="EMBL" id="SCEB01001530">
    <property type="protein sequence ID" value="RXM96634.1"/>
    <property type="molecule type" value="Genomic_DNA"/>
</dbReference>
<keyword evidence="6" id="KW-1185">Reference proteome</keyword>
<evidence type="ECO:0000256" key="1">
    <source>
        <dbReference type="ARBA" id="ARBA00022729"/>
    </source>
</evidence>
<organism evidence="5 6">
    <name type="scientific">Acipenser ruthenus</name>
    <name type="common">Sterlet sturgeon</name>
    <dbReference type="NCBI Taxonomy" id="7906"/>
    <lineage>
        <taxon>Eukaryota</taxon>
        <taxon>Metazoa</taxon>
        <taxon>Chordata</taxon>
        <taxon>Craniata</taxon>
        <taxon>Vertebrata</taxon>
        <taxon>Euteleostomi</taxon>
        <taxon>Actinopterygii</taxon>
        <taxon>Chondrostei</taxon>
        <taxon>Acipenseriformes</taxon>
        <taxon>Acipenseridae</taxon>
        <taxon>Acipenser</taxon>
    </lineage>
</organism>
<dbReference type="PROSITE" id="PS50958">
    <property type="entry name" value="SMB_2"/>
    <property type="match status" value="1"/>
</dbReference>
<evidence type="ECO:0000256" key="2">
    <source>
        <dbReference type="ARBA" id="ARBA00023157"/>
    </source>
</evidence>
<keyword evidence="2" id="KW-1015">Disulfide bond</keyword>
<accession>A0A662YIP8</accession>
<dbReference type="InterPro" id="IPR036024">
    <property type="entry name" value="Somatomedin_B-like_dom_sf"/>
</dbReference>
<dbReference type="SUPFAM" id="SSF82895">
    <property type="entry name" value="TSP-1 type 1 repeat"/>
    <property type="match status" value="1"/>
</dbReference>
<name>A0A662YIP8_ACIRT</name>
<dbReference type="InterPro" id="IPR039942">
    <property type="entry name" value="SBSPO"/>
</dbReference>
<comment type="caution">
    <text evidence="5">The sequence shown here is derived from an EMBL/GenBank/DDBJ whole genome shotgun (WGS) entry which is preliminary data.</text>
</comment>
<dbReference type="PANTHER" id="PTHR20920:SF4">
    <property type="entry name" value="SMB DOMAIN-CONTAINING PROTEIN"/>
    <property type="match status" value="1"/>
</dbReference>
<evidence type="ECO:0000259" key="4">
    <source>
        <dbReference type="PROSITE" id="PS50958"/>
    </source>
</evidence>
<dbReference type="InterPro" id="IPR036383">
    <property type="entry name" value="TSP1_rpt_sf"/>
</dbReference>
<dbReference type="Gene3D" id="2.20.100.10">
    <property type="entry name" value="Thrombospondin type-1 (TSP1) repeat"/>
    <property type="match status" value="1"/>
</dbReference>
<sequence length="275" mass="30786">MVVIFYLITTAMKFVGSTFLLVCVGFFLLASRSEGGCVDLGLCCAGRDHTCVSEGWRPDRSHGSCYCDQACAATLDCCHDYPHACPAVSCEVSEWSAWSGCAEPCKATFRVRRRQVVREPQNGGAPCPHMQEYAGCAEYWSRRREECRQSFVPALITTGGYGNARRKRDVSTEQEISGYCVEFQLMFLTPGCLHTSSLHTRWMQYLREGHTVCVECQPPALSSGHQQCYGDGQDAKKNQFLQWQAVGAPRCRGTWKRIRRLASCTCPTVHSFLFI</sequence>
<reference evidence="5 6" key="1">
    <citation type="submission" date="2019-01" db="EMBL/GenBank/DDBJ databases">
        <title>Draft Genome and Complete Hox-Cluster Characterization of the Sterlet Sturgeon (Acipenser ruthenus).</title>
        <authorList>
            <person name="Wei Q."/>
        </authorList>
    </citation>
    <scope>NUCLEOTIDE SEQUENCE [LARGE SCALE GENOMIC DNA]</scope>
    <source>
        <strain evidence="5">WHYD16114868_AA</strain>
        <tissue evidence="5">Blood</tissue>
    </source>
</reference>
<dbReference type="InterPro" id="IPR056801">
    <property type="entry name" value="SBSPON_C"/>
</dbReference>
<feature type="domain" description="SMB" evidence="4">
    <location>
        <begin position="39"/>
        <end position="89"/>
    </location>
</feature>
<gene>
    <name evidence="5" type="ORF">EOD39_15446</name>
</gene>